<gene>
    <name evidence="1" type="ORF">ACFFGT_05570</name>
</gene>
<accession>A0ABV6L1P9</accession>
<reference evidence="1 2" key="1">
    <citation type="submission" date="2024-09" db="EMBL/GenBank/DDBJ databases">
        <authorList>
            <person name="Sun Q."/>
            <person name="Mori K."/>
        </authorList>
    </citation>
    <scope>NUCLEOTIDE SEQUENCE [LARGE SCALE GENOMIC DNA]</scope>
    <source>
        <strain evidence="1 2">NCAIM B.02415</strain>
    </source>
</reference>
<evidence type="ECO:0000313" key="1">
    <source>
        <dbReference type="EMBL" id="MFC0513656.1"/>
    </source>
</evidence>
<proteinExistence type="predicted"/>
<comment type="caution">
    <text evidence="1">The sequence shown here is derived from an EMBL/GenBank/DDBJ whole genome shotgun (WGS) entry which is preliminary data.</text>
</comment>
<sequence>MNQHTQNKIEQLKKLATDQGYQTTKKKNIVVNNDSLGQVIRTKADAENFMAELEAAVKRIK</sequence>
<dbReference type="RefSeq" id="WP_377021518.1">
    <property type="nucleotide sequence ID" value="NZ_JBHLTS010000017.1"/>
</dbReference>
<protein>
    <submittedName>
        <fullName evidence="1">Uncharacterized protein</fullName>
    </submittedName>
</protein>
<name>A0ABV6L1P9_9SPHI</name>
<organism evidence="1 2">
    <name type="scientific">Mucilaginibacter angelicae</name>
    <dbReference type="NCBI Taxonomy" id="869718"/>
    <lineage>
        <taxon>Bacteria</taxon>
        <taxon>Pseudomonadati</taxon>
        <taxon>Bacteroidota</taxon>
        <taxon>Sphingobacteriia</taxon>
        <taxon>Sphingobacteriales</taxon>
        <taxon>Sphingobacteriaceae</taxon>
        <taxon>Mucilaginibacter</taxon>
    </lineage>
</organism>
<dbReference type="EMBL" id="JBHLTS010000017">
    <property type="protein sequence ID" value="MFC0513656.1"/>
    <property type="molecule type" value="Genomic_DNA"/>
</dbReference>
<evidence type="ECO:0000313" key="2">
    <source>
        <dbReference type="Proteomes" id="UP001589828"/>
    </source>
</evidence>
<keyword evidence="2" id="KW-1185">Reference proteome</keyword>
<dbReference type="Proteomes" id="UP001589828">
    <property type="component" value="Unassembled WGS sequence"/>
</dbReference>